<keyword evidence="2" id="KW-1185">Reference proteome</keyword>
<sequence>MAGMLEMLNLVLLGSHYTKKRLRKRKTNRPLRGEELEFFEALYRSFWKDDGINEPSFEETGHPRVFKSYLV</sequence>
<reference evidence="1 2" key="1">
    <citation type="journal article" date="2021" name="BMC Genomics">
        <title>Datura genome reveals duplications of psychoactive alkaloid biosynthetic genes and high mutation rate following tissue culture.</title>
        <authorList>
            <person name="Rajewski A."/>
            <person name="Carter-House D."/>
            <person name="Stajich J."/>
            <person name="Litt A."/>
        </authorList>
    </citation>
    <scope>NUCLEOTIDE SEQUENCE [LARGE SCALE GENOMIC DNA]</scope>
    <source>
        <strain evidence="1">AR-01</strain>
    </source>
</reference>
<gene>
    <name evidence="1" type="ORF">HAX54_019822</name>
</gene>
<name>A0ABS8UPX1_DATST</name>
<comment type="caution">
    <text evidence="1">The sequence shown here is derived from an EMBL/GenBank/DDBJ whole genome shotgun (WGS) entry which is preliminary data.</text>
</comment>
<organism evidence="1 2">
    <name type="scientific">Datura stramonium</name>
    <name type="common">Jimsonweed</name>
    <name type="synonym">Common thornapple</name>
    <dbReference type="NCBI Taxonomy" id="4076"/>
    <lineage>
        <taxon>Eukaryota</taxon>
        <taxon>Viridiplantae</taxon>
        <taxon>Streptophyta</taxon>
        <taxon>Embryophyta</taxon>
        <taxon>Tracheophyta</taxon>
        <taxon>Spermatophyta</taxon>
        <taxon>Magnoliopsida</taxon>
        <taxon>eudicotyledons</taxon>
        <taxon>Gunneridae</taxon>
        <taxon>Pentapetalae</taxon>
        <taxon>asterids</taxon>
        <taxon>lamiids</taxon>
        <taxon>Solanales</taxon>
        <taxon>Solanaceae</taxon>
        <taxon>Solanoideae</taxon>
        <taxon>Datureae</taxon>
        <taxon>Datura</taxon>
    </lineage>
</organism>
<evidence type="ECO:0000313" key="1">
    <source>
        <dbReference type="EMBL" id="MCD9560956.1"/>
    </source>
</evidence>
<protein>
    <submittedName>
        <fullName evidence="1">Uncharacterized protein</fullName>
    </submittedName>
</protein>
<proteinExistence type="predicted"/>
<dbReference type="Proteomes" id="UP000823775">
    <property type="component" value="Unassembled WGS sequence"/>
</dbReference>
<accession>A0ABS8UPX1</accession>
<feature type="non-terminal residue" evidence="1">
    <location>
        <position position="71"/>
    </location>
</feature>
<dbReference type="EMBL" id="JACEIK010002405">
    <property type="protein sequence ID" value="MCD9560956.1"/>
    <property type="molecule type" value="Genomic_DNA"/>
</dbReference>
<evidence type="ECO:0000313" key="2">
    <source>
        <dbReference type="Proteomes" id="UP000823775"/>
    </source>
</evidence>